<evidence type="ECO:0000256" key="8">
    <source>
        <dbReference type="RuleBase" id="RU361270"/>
    </source>
</evidence>
<evidence type="ECO:0000259" key="9">
    <source>
        <dbReference type="Pfam" id="PF00576"/>
    </source>
</evidence>
<dbReference type="PANTHER" id="PTHR10395">
    <property type="entry name" value="URICASE AND TRANSTHYRETIN-RELATED"/>
    <property type="match status" value="1"/>
</dbReference>
<dbReference type="PROSITE" id="PS00768">
    <property type="entry name" value="TRANSTHYRETIN_1"/>
    <property type="match status" value="1"/>
</dbReference>
<evidence type="ECO:0000313" key="11">
    <source>
        <dbReference type="Proteomes" id="UP000244902"/>
    </source>
</evidence>
<protein>
    <recommendedName>
        <fullName evidence="8">5-hydroxyisourate hydrolase</fullName>
        <shortName evidence="8">HIU hydrolase</shortName>
        <shortName evidence="8">HIUHase</shortName>
        <ecNumber evidence="8">3.5.2.17</ecNumber>
    </recommendedName>
</protein>
<dbReference type="EC" id="3.5.2.17" evidence="8"/>
<dbReference type="Pfam" id="PF00576">
    <property type="entry name" value="Transthyretin"/>
    <property type="match status" value="1"/>
</dbReference>
<dbReference type="Gene3D" id="2.60.40.180">
    <property type="entry name" value="Transthyretin/hydroxyisourate hydrolase domain"/>
    <property type="match status" value="1"/>
</dbReference>
<dbReference type="PROSITE" id="PS00769">
    <property type="entry name" value="TRANSTHYRETIN_2"/>
    <property type="match status" value="1"/>
</dbReference>
<comment type="subunit">
    <text evidence="4 8">Homotetramer.</text>
</comment>
<keyword evidence="6 8" id="KW-0378">Hydrolase</keyword>
<dbReference type="InterPro" id="IPR036817">
    <property type="entry name" value="Transthyretin/HIU_hydrolase_sf"/>
</dbReference>
<feature type="binding site" evidence="7">
    <location>
        <position position="44"/>
    </location>
    <ligand>
        <name>substrate</name>
    </ligand>
</feature>
<dbReference type="InterPro" id="IPR014306">
    <property type="entry name" value="Hydroxyisourate_hydrolase"/>
</dbReference>
<evidence type="ECO:0000256" key="4">
    <source>
        <dbReference type="ARBA" id="ARBA00011881"/>
    </source>
</evidence>
<evidence type="ECO:0000256" key="3">
    <source>
        <dbReference type="ARBA" id="ARBA00009850"/>
    </source>
</evidence>
<comment type="similarity">
    <text evidence="3 8">Belongs to the transthyretin family. 5-hydroxyisourate hydrolase subfamily.</text>
</comment>
<evidence type="ECO:0000256" key="7">
    <source>
        <dbReference type="PIRSR" id="PIRSR600895-51"/>
    </source>
</evidence>
<dbReference type="InterPro" id="IPR023419">
    <property type="entry name" value="Transthyretin_CS"/>
</dbReference>
<evidence type="ECO:0000313" key="10">
    <source>
        <dbReference type="EMBL" id="AWI80536.1"/>
    </source>
</evidence>
<evidence type="ECO:0000256" key="5">
    <source>
        <dbReference type="ARBA" id="ARBA00022631"/>
    </source>
</evidence>
<comment type="catalytic activity">
    <reaction evidence="1 8">
        <text>5-hydroxyisourate + H2O = 5-hydroxy-2-oxo-4-ureido-2,5-dihydro-1H-imidazole-5-carboxylate + H(+)</text>
        <dbReference type="Rhea" id="RHEA:23736"/>
        <dbReference type="ChEBI" id="CHEBI:15377"/>
        <dbReference type="ChEBI" id="CHEBI:15378"/>
        <dbReference type="ChEBI" id="CHEBI:18072"/>
        <dbReference type="ChEBI" id="CHEBI:58639"/>
        <dbReference type="EC" id="3.5.2.17"/>
    </reaction>
</comment>
<dbReference type="EMBL" id="CP022188">
    <property type="protein sequence ID" value="AWI80536.1"/>
    <property type="molecule type" value="Genomic_DNA"/>
</dbReference>
<dbReference type="OrthoDB" id="9792386at2"/>
<dbReference type="PRINTS" id="PR00189">
    <property type="entry name" value="TRNSTHYRETIN"/>
</dbReference>
<dbReference type="GO" id="GO:0006144">
    <property type="term" value="P:purine nucleobase metabolic process"/>
    <property type="evidence" value="ECO:0007669"/>
    <property type="project" value="UniProtKB-KW"/>
</dbReference>
<evidence type="ECO:0000256" key="6">
    <source>
        <dbReference type="ARBA" id="ARBA00022801"/>
    </source>
</evidence>
<dbReference type="RefSeq" id="WP_108974212.1">
    <property type="nucleotide sequence ID" value="NZ_CP022188.1"/>
</dbReference>
<name>A0A2U8H5T5_9RHOO</name>
<organism evidence="10 11">
    <name type="scientific">Parazoarcus communis</name>
    <dbReference type="NCBI Taxonomy" id="41977"/>
    <lineage>
        <taxon>Bacteria</taxon>
        <taxon>Pseudomonadati</taxon>
        <taxon>Pseudomonadota</taxon>
        <taxon>Betaproteobacteria</taxon>
        <taxon>Rhodocyclales</taxon>
        <taxon>Zoogloeaceae</taxon>
        <taxon>Parazoarcus</taxon>
    </lineage>
</organism>
<evidence type="ECO:0000256" key="2">
    <source>
        <dbReference type="ARBA" id="ARBA00002704"/>
    </source>
</evidence>
<sequence>MGRLTTHVLDTANGKPGKGIAVAVYRLDGERREVARAVTNHDGRCDQPLLEGPALEAGRYEIVFGAGDYFRAFDNTLPEPPFVDEVVLRFGVADPAAHYHVPLLVSPWSYSTYRGS</sequence>
<dbReference type="InterPro" id="IPR000895">
    <property type="entry name" value="Transthyretin/HIU_hydrolase"/>
</dbReference>
<accession>A0A2U8H5T5</accession>
<dbReference type="GO" id="GO:0033971">
    <property type="term" value="F:hydroxyisourate hydrolase activity"/>
    <property type="evidence" value="ECO:0007669"/>
    <property type="project" value="UniProtKB-EC"/>
</dbReference>
<dbReference type="FunFam" id="2.60.40.180:FF:000005">
    <property type="entry name" value="5-hydroxyisourate hydrolase"/>
    <property type="match status" value="1"/>
</dbReference>
<dbReference type="Proteomes" id="UP000244902">
    <property type="component" value="Chromosome"/>
</dbReference>
<proteinExistence type="inferred from homology"/>
<dbReference type="SUPFAM" id="SSF49472">
    <property type="entry name" value="Transthyretin (synonym: prealbumin)"/>
    <property type="match status" value="1"/>
</dbReference>
<dbReference type="PANTHER" id="PTHR10395:SF7">
    <property type="entry name" value="5-HYDROXYISOURATE HYDROLASE"/>
    <property type="match status" value="1"/>
</dbReference>
<dbReference type="InterPro" id="IPR023418">
    <property type="entry name" value="Thyroxine_BS"/>
</dbReference>
<comment type="function">
    <text evidence="2">Catalyzes the hydrolysis of 5-hydroxyisourate (HIU) to 2-oxo-4-hydroxy-4-carboxy-5-ureidoimidazoline (OHCU).</text>
</comment>
<dbReference type="AlphaFoldDB" id="A0A2U8H5T5"/>
<keyword evidence="5 8" id="KW-0659">Purine metabolism</keyword>
<dbReference type="InterPro" id="IPR023416">
    <property type="entry name" value="Transthyretin/HIU_hydrolase_d"/>
</dbReference>
<evidence type="ECO:0000256" key="1">
    <source>
        <dbReference type="ARBA" id="ARBA00001043"/>
    </source>
</evidence>
<dbReference type="NCBIfam" id="TIGR02962">
    <property type="entry name" value="hdxy_isourate"/>
    <property type="match status" value="1"/>
</dbReference>
<feature type="binding site" evidence="7">
    <location>
        <position position="113"/>
    </location>
    <ligand>
        <name>substrate</name>
    </ligand>
</feature>
<feature type="domain" description="Transthyretin/hydroxyisourate hydrolase" evidence="9">
    <location>
        <begin position="4"/>
        <end position="115"/>
    </location>
</feature>
<feature type="binding site" evidence="7">
    <location>
        <position position="7"/>
    </location>
    <ligand>
        <name>substrate</name>
    </ligand>
</feature>
<dbReference type="CDD" id="cd05822">
    <property type="entry name" value="TLP_HIUase"/>
    <property type="match status" value="1"/>
</dbReference>
<gene>
    <name evidence="10" type="primary">uraH</name>
    <name evidence="10" type="ORF">CEW87_14890</name>
</gene>
<reference evidence="10 11" key="1">
    <citation type="submission" date="2017-06" db="EMBL/GenBank/DDBJ databases">
        <title>Azoarcus sp. TSNA42 complete genome sequence.</title>
        <authorList>
            <person name="Woo J.-H."/>
            <person name="Kim H.-S."/>
        </authorList>
    </citation>
    <scope>NUCLEOTIDE SEQUENCE [LARGE SCALE GENOMIC DNA]</scope>
    <source>
        <strain evidence="10 11">TSNA42</strain>
    </source>
</reference>